<reference evidence="2" key="1">
    <citation type="submission" date="2015-08" db="EMBL/GenBank/DDBJ databases">
        <authorList>
            <person name="Babu N.S."/>
            <person name="Beckwith C.J."/>
            <person name="Beseler K.G."/>
            <person name="Brison A."/>
            <person name="Carone J.V."/>
            <person name="Caskin T.P."/>
            <person name="Diamond M."/>
            <person name="Durham M.E."/>
            <person name="Foxe J.M."/>
            <person name="Go M."/>
            <person name="Henderson B.A."/>
            <person name="Jones I.B."/>
            <person name="McGettigan J.A."/>
            <person name="Micheletti S.J."/>
            <person name="Nasrallah M.E."/>
            <person name="Ortiz D."/>
            <person name="Piller C.R."/>
            <person name="Privatt S.R."/>
            <person name="Schneider S.L."/>
            <person name="Sharp S."/>
            <person name="Smith T.C."/>
            <person name="Stanton J.D."/>
            <person name="Ullery H.E."/>
            <person name="Wilson R.J."/>
            <person name="Serrano M.G."/>
            <person name="Buck G."/>
            <person name="Lee V."/>
            <person name="Wang Y."/>
            <person name="Carvalho R."/>
            <person name="Voegtly L."/>
            <person name="Shi R."/>
            <person name="Duckworth R."/>
            <person name="Johnson A."/>
            <person name="Loviza R."/>
            <person name="Walstead R."/>
            <person name="Shah Z."/>
            <person name="Kiflezghi M."/>
            <person name="Wade K."/>
            <person name="Ball S.L."/>
            <person name="Bradley K.W."/>
            <person name="Asai D.J."/>
            <person name="Bowman C.A."/>
            <person name="Russell D.A."/>
            <person name="Pope W.H."/>
            <person name="Jacobs-Sera D."/>
            <person name="Hendrix R.W."/>
            <person name="Hatfull G.F."/>
        </authorList>
    </citation>
    <scope>NUCLEOTIDE SEQUENCE</scope>
</reference>
<evidence type="ECO:0000313" key="2">
    <source>
        <dbReference type="EMBL" id="JAT75499.1"/>
    </source>
</evidence>
<dbReference type="EMBL" id="GDKF01003123">
    <property type="protein sequence ID" value="JAT75499.1"/>
    <property type="molecule type" value="Transcribed_RNA"/>
</dbReference>
<protein>
    <submittedName>
        <fullName evidence="2">Uncharacterized protein</fullName>
    </submittedName>
</protein>
<organism evidence="2">
    <name type="scientific">Auxenochlorella protothecoides</name>
    <name type="common">Green microalga</name>
    <name type="synonym">Chlorella protothecoides</name>
    <dbReference type="NCBI Taxonomy" id="3075"/>
    <lineage>
        <taxon>Eukaryota</taxon>
        <taxon>Viridiplantae</taxon>
        <taxon>Chlorophyta</taxon>
        <taxon>core chlorophytes</taxon>
        <taxon>Trebouxiophyceae</taxon>
        <taxon>Chlorellales</taxon>
        <taxon>Chlorellaceae</taxon>
        <taxon>Auxenochlorella</taxon>
    </lineage>
</organism>
<proteinExistence type="predicted"/>
<dbReference type="AlphaFoldDB" id="A0A1D2A8F2"/>
<gene>
    <name evidence="2" type="ORF">g.8464</name>
</gene>
<feature type="compositionally biased region" description="Low complexity" evidence="1">
    <location>
        <begin position="92"/>
        <end position="106"/>
    </location>
</feature>
<name>A0A1D2A8F2_AUXPR</name>
<accession>A0A1D2A8F2</accession>
<evidence type="ECO:0000256" key="1">
    <source>
        <dbReference type="SAM" id="MobiDB-lite"/>
    </source>
</evidence>
<feature type="region of interest" description="Disordered" evidence="1">
    <location>
        <begin position="90"/>
        <end position="168"/>
    </location>
</feature>
<feature type="non-terminal residue" evidence="2">
    <location>
        <position position="1"/>
    </location>
</feature>
<sequence length="168" mass="16604">HAQAPHRVGVRGEVAIHAHAVPLQGQPGVAPDEVGVAQRRVGVGPRCRGRSPLCVPGGTEVRCSPTATTHLGSGDGNPAGPALRFAAVLGEPAGAASPPRAADPAPGLASPPARLQAAGARSSDPARSRALLGGVEDRASPRRPGAVDSAVMDSGSAVSAARLQTEAP</sequence>